<name>A0AAY4BNK3_9TELE</name>
<feature type="region of interest" description="Disordered" evidence="1">
    <location>
        <begin position="43"/>
        <end position="104"/>
    </location>
</feature>
<evidence type="ECO:0000313" key="2">
    <source>
        <dbReference type="Ensembl" id="ENSDCDP00010022087.1"/>
    </source>
</evidence>
<dbReference type="Ensembl" id="ENSDCDT00010025218.1">
    <property type="protein sequence ID" value="ENSDCDP00010022087.1"/>
    <property type="gene ID" value="ENSDCDG00010011831.1"/>
</dbReference>
<dbReference type="Proteomes" id="UP000694580">
    <property type="component" value="Unplaced"/>
</dbReference>
<organism evidence="2 3">
    <name type="scientific">Denticeps clupeoides</name>
    <name type="common">denticle herring</name>
    <dbReference type="NCBI Taxonomy" id="299321"/>
    <lineage>
        <taxon>Eukaryota</taxon>
        <taxon>Metazoa</taxon>
        <taxon>Chordata</taxon>
        <taxon>Craniata</taxon>
        <taxon>Vertebrata</taxon>
        <taxon>Euteleostomi</taxon>
        <taxon>Actinopterygii</taxon>
        <taxon>Neopterygii</taxon>
        <taxon>Teleostei</taxon>
        <taxon>Clupei</taxon>
        <taxon>Clupeiformes</taxon>
        <taxon>Denticipitoidei</taxon>
        <taxon>Denticipitidae</taxon>
        <taxon>Denticeps</taxon>
    </lineage>
</organism>
<accession>A0AAY4BNK3</accession>
<sequence>MFLSMLVAWLIPNVPQSLKEQVKREKAALMELLLAQEPPPFHPTASIKAAIRSPTQQSHPERSSSFRPKLPEQRGVARLSLPTKESMRRGKVVPDPATPPALPT</sequence>
<evidence type="ECO:0000256" key="1">
    <source>
        <dbReference type="SAM" id="MobiDB-lite"/>
    </source>
</evidence>
<proteinExistence type="predicted"/>
<evidence type="ECO:0000313" key="3">
    <source>
        <dbReference type="Proteomes" id="UP000694580"/>
    </source>
</evidence>
<dbReference type="AlphaFoldDB" id="A0AAY4BNK3"/>
<reference evidence="2" key="1">
    <citation type="submission" date="2025-08" db="UniProtKB">
        <authorList>
            <consortium name="Ensembl"/>
        </authorList>
    </citation>
    <scope>IDENTIFICATION</scope>
</reference>
<reference evidence="2" key="2">
    <citation type="submission" date="2025-09" db="UniProtKB">
        <authorList>
            <consortium name="Ensembl"/>
        </authorList>
    </citation>
    <scope>IDENTIFICATION</scope>
</reference>
<keyword evidence="3" id="KW-1185">Reference proteome</keyword>
<feature type="compositionally biased region" description="Basic and acidic residues" evidence="1">
    <location>
        <begin position="59"/>
        <end position="72"/>
    </location>
</feature>
<protein>
    <submittedName>
        <fullName evidence="2">Uncharacterized protein</fullName>
    </submittedName>
</protein>